<dbReference type="EMBL" id="LATX01002055">
    <property type="protein sequence ID" value="KTB34645.1"/>
    <property type="molecule type" value="Genomic_DNA"/>
</dbReference>
<protein>
    <submittedName>
        <fullName evidence="1">Uncharacterized protein</fullName>
    </submittedName>
</protein>
<sequence length="148" mass="16383">MVYVQGNPARLVIHHPECVQALGFLAVGYLPPPPSGAKFDLNVCKQRTKKVLGHEAFGYHEFFSASDADEVTVVNLKTMLNVKFPADYEIWRTDVIPIGSYRASLTSGPACPPAEWKSPQERAQITAALTKGRPRSTKLLFKVQTSRI</sequence>
<accession>A0A0W0FEE1</accession>
<comment type="caution">
    <text evidence="1">The sequence shown here is derived from an EMBL/GenBank/DDBJ whole genome shotgun (WGS) entry which is preliminary data.</text>
</comment>
<gene>
    <name evidence="1" type="ORF">WG66_12809</name>
</gene>
<evidence type="ECO:0000313" key="1">
    <source>
        <dbReference type="EMBL" id="KTB34645.1"/>
    </source>
</evidence>
<dbReference type="AlphaFoldDB" id="A0A0W0FEE1"/>
<name>A0A0W0FEE1_MONRR</name>
<dbReference type="Proteomes" id="UP000054988">
    <property type="component" value="Unassembled WGS sequence"/>
</dbReference>
<organism evidence="1 2">
    <name type="scientific">Moniliophthora roreri</name>
    <name type="common">Frosty pod rot fungus</name>
    <name type="synonym">Monilia roreri</name>
    <dbReference type="NCBI Taxonomy" id="221103"/>
    <lineage>
        <taxon>Eukaryota</taxon>
        <taxon>Fungi</taxon>
        <taxon>Dikarya</taxon>
        <taxon>Basidiomycota</taxon>
        <taxon>Agaricomycotina</taxon>
        <taxon>Agaricomycetes</taxon>
        <taxon>Agaricomycetidae</taxon>
        <taxon>Agaricales</taxon>
        <taxon>Marasmiineae</taxon>
        <taxon>Marasmiaceae</taxon>
        <taxon>Moniliophthora</taxon>
    </lineage>
</organism>
<reference evidence="1 2" key="1">
    <citation type="submission" date="2015-12" db="EMBL/GenBank/DDBJ databases">
        <title>Draft genome sequence of Moniliophthora roreri, the causal agent of frosty pod rot of cacao.</title>
        <authorList>
            <person name="Aime M.C."/>
            <person name="Diaz-Valderrama J.R."/>
            <person name="Kijpornyongpan T."/>
            <person name="Phillips-Mora W."/>
        </authorList>
    </citation>
    <scope>NUCLEOTIDE SEQUENCE [LARGE SCALE GENOMIC DNA]</scope>
    <source>
        <strain evidence="1 2">MCA 2952</strain>
    </source>
</reference>
<proteinExistence type="predicted"/>
<evidence type="ECO:0000313" key="2">
    <source>
        <dbReference type="Proteomes" id="UP000054988"/>
    </source>
</evidence>